<evidence type="ECO:0000313" key="2">
    <source>
        <dbReference type="Proteomes" id="UP000318017"/>
    </source>
</evidence>
<dbReference type="OrthoDB" id="5416084at2"/>
<name>A0A518GAG0_9BACT</name>
<sequence>MNASELFQAGDLQGALTAATAELKAKPTDVSGRLLLAELLWFSGQLDRVEKQLETVSLQSTQGAMTLALYRQILRGELAREQVLREGRPPEIVSELPEHARLTLESLMAARLGQSEQLRDLLQKASQAQPEVRGVCNGEEFVGIRDLDDRVAGVLEVITGTGKYYWVPWENIESLEMEAPKVPLDLLYRRTQIEVSGGPNGEVYVPTRYVAAADEQLEDALLLGRATDWIGEEGELVQGRGLRTLLLGDKDLPVMEIQTLSFASSEA</sequence>
<dbReference type="KEGG" id="ahel:Q31a_38960"/>
<protein>
    <submittedName>
        <fullName evidence="1">ImpE protein</fullName>
    </submittedName>
</protein>
<dbReference type="EMBL" id="CP036298">
    <property type="protein sequence ID" value="QDV25570.1"/>
    <property type="molecule type" value="Genomic_DNA"/>
</dbReference>
<dbReference type="Pfam" id="PF07024">
    <property type="entry name" value="ImpE"/>
    <property type="match status" value="1"/>
</dbReference>
<proteinExistence type="predicted"/>
<accession>A0A518GAG0</accession>
<reference evidence="1 2" key="1">
    <citation type="submission" date="2019-02" db="EMBL/GenBank/DDBJ databases">
        <title>Deep-cultivation of Planctomycetes and their phenomic and genomic characterization uncovers novel biology.</title>
        <authorList>
            <person name="Wiegand S."/>
            <person name="Jogler M."/>
            <person name="Boedeker C."/>
            <person name="Pinto D."/>
            <person name="Vollmers J."/>
            <person name="Rivas-Marin E."/>
            <person name="Kohn T."/>
            <person name="Peeters S.H."/>
            <person name="Heuer A."/>
            <person name="Rast P."/>
            <person name="Oberbeckmann S."/>
            <person name="Bunk B."/>
            <person name="Jeske O."/>
            <person name="Meyerdierks A."/>
            <person name="Storesund J.E."/>
            <person name="Kallscheuer N."/>
            <person name="Luecker S."/>
            <person name="Lage O.M."/>
            <person name="Pohl T."/>
            <person name="Merkel B.J."/>
            <person name="Hornburger P."/>
            <person name="Mueller R.-W."/>
            <person name="Bruemmer F."/>
            <person name="Labrenz M."/>
            <person name="Spormann A.M."/>
            <person name="Op den Camp H."/>
            <person name="Overmann J."/>
            <person name="Amann R."/>
            <person name="Jetten M.S.M."/>
            <person name="Mascher T."/>
            <person name="Medema M.H."/>
            <person name="Devos D.P."/>
            <person name="Kaster A.-K."/>
            <person name="Ovreas L."/>
            <person name="Rohde M."/>
            <person name="Galperin M.Y."/>
            <person name="Jogler C."/>
        </authorList>
    </citation>
    <scope>NUCLEOTIDE SEQUENCE [LARGE SCALE GENOMIC DNA]</scope>
    <source>
        <strain evidence="1 2">Q31a</strain>
    </source>
</reference>
<organism evidence="1 2">
    <name type="scientific">Aureliella helgolandensis</name>
    <dbReference type="NCBI Taxonomy" id="2527968"/>
    <lineage>
        <taxon>Bacteria</taxon>
        <taxon>Pseudomonadati</taxon>
        <taxon>Planctomycetota</taxon>
        <taxon>Planctomycetia</taxon>
        <taxon>Pirellulales</taxon>
        <taxon>Pirellulaceae</taxon>
        <taxon>Aureliella</taxon>
    </lineage>
</organism>
<gene>
    <name evidence="1" type="ORF">Q31a_38960</name>
</gene>
<dbReference type="InterPro" id="IPR011990">
    <property type="entry name" value="TPR-like_helical_dom_sf"/>
</dbReference>
<dbReference type="SUPFAM" id="SSF144059">
    <property type="entry name" value="ImpE-like"/>
    <property type="match status" value="1"/>
</dbReference>
<dbReference type="InterPro" id="IPR009211">
    <property type="entry name" value="TagJ"/>
</dbReference>
<keyword evidence="2" id="KW-1185">Reference proteome</keyword>
<dbReference type="RefSeq" id="WP_145080820.1">
    <property type="nucleotide sequence ID" value="NZ_CP036298.1"/>
</dbReference>
<dbReference type="Gene3D" id="1.25.40.10">
    <property type="entry name" value="Tetratricopeptide repeat domain"/>
    <property type="match status" value="1"/>
</dbReference>
<evidence type="ECO:0000313" key="1">
    <source>
        <dbReference type="EMBL" id="QDV25570.1"/>
    </source>
</evidence>
<dbReference type="Pfam" id="PF14559">
    <property type="entry name" value="TPR_19"/>
    <property type="match status" value="1"/>
</dbReference>
<dbReference type="PIRSF" id="PIRSF029288">
    <property type="entry name" value="SciE_ImpE"/>
    <property type="match status" value="1"/>
</dbReference>
<dbReference type="Proteomes" id="UP000318017">
    <property type="component" value="Chromosome"/>
</dbReference>
<dbReference type="AlphaFoldDB" id="A0A518GAG0"/>